<accession>A0ABV7HQT8</accession>
<dbReference type="Gene3D" id="3.40.1260.10">
    <property type="entry name" value="DsrEFH-like"/>
    <property type="match status" value="1"/>
</dbReference>
<dbReference type="Pfam" id="PF02635">
    <property type="entry name" value="DsrE"/>
    <property type="match status" value="1"/>
</dbReference>
<evidence type="ECO:0000313" key="2">
    <source>
        <dbReference type="EMBL" id="MFC3154971.1"/>
    </source>
</evidence>
<sequence length="119" mass="13166">MKSILCISRHSPYGNALAREALEAVLAAAAFEQNIALLLMDDGVWQLKDQQQPLAGIQKSVARNLSALEMFGVETVYAHQPSAHQRGLSAQAICIDTVQWLTDDQVRQLISQHDHLLSF</sequence>
<reference evidence="3" key="1">
    <citation type="journal article" date="2019" name="Int. J. Syst. Evol. Microbiol.">
        <title>The Global Catalogue of Microorganisms (GCM) 10K type strain sequencing project: providing services to taxonomists for standard genome sequencing and annotation.</title>
        <authorList>
            <consortium name="The Broad Institute Genomics Platform"/>
            <consortium name="The Broad Institute Genome Sequencing Center for Infectious Disease"/>
            <person name="Wu L."/>
            <person name="Ma J."/>
        </authorList>
    </citation>
    <scope>NUCLEOTIDE SEQUENCE [LARGE SCALE GENOMIC DNA]</scope>
    <source>
        <strain evidence="3">KCTC 52141</strain>
    </source>
</reference>
<gene>
    <name evidence="2" type="primary">tusC</name>
    <name evidence="2" type="ORF">ACFOEB_07130</name>
</gene>
<proteinExistence type="inferred from homology"/>
<comment type="similarity">
    <text evidence="1">Belongs to the DsrF/TusC family.</text>
</comment>
<organism evidence="2 3">
    <name type="scientific">Gilvimarinus japonicus</name>
    <dbReference type="NCBI Taxonomy" id="1796469"/>
    <lineage>
        <taxon>Bacteria</taxon>
        <taxon>Pseudomonadati</taxon>
        <taxon>Pseudomonadota</taxon>
        <taxon>Gammaproteobacteria</taxon>
        <taxon>Cellvibrionales</taxon>
        <taxon>Cellvibrionaceae</taxon>
        <taxon>Gilvimarinus</taxon>
    </lineage>
</organism>
<dbReference type="SUPFAM" id="SSF75169">
    <property type="entry name" value="DsrEFH-like"/>
    <property type="match status" value="1"/>
</dbReference>
<evidence type="ECO:0000313" key="3">
    <source>
        <dbReference type="Proteomes" id="UP001595548"/>
    </source>
</evidence>
<dbReference type="RefSeq" id="WP_382415470.1">
    <property type="nucleotide sequence ID" value="NZ_AP031500.1"/>
</dbReference>
<dbReference type="InterPro" id="IPR003787">
    <property type="entry name" value="Sulphur_relay_DsrE/F-like"/>
</dbReference>
<dbReference type="PANTHER" id="PTHR38780">
    <property type="entry name" value="PROTEIN TUSC"/>
    <property type="match status" value="1"/>
</dbReference>
<protein>
    <submittedName>
        <fullName evidence="2">Sulfurtransferase complex subunit TusC</fullName>
    </submittedName>
</protein>
<keyword evidence="3" id="KW-1185">Reference proteome</keyword>
<dbReference type="NCBIfam" id="TIGR03010">
    <property type="entry name" value="sulf_tusC_dsrF"/>
    <property type="match status" value="1"/>
</dbReference>
<dbReference type="Proteomes" id="UP001595548">
    <property type="component" value="Unassembled WGS sequence"/>
</dbReference>
<dbReference type="InterPro" id="IPR017462">
    <property type="entry name" value="Sulphur_relay_TusC/DsrF"/>
</dbReference>
<dbReference type="PANTHER" id="PTHR38780:SF1">
    <property type="entry name" value="PROTEIN TUSC"/>
    <property type="match status" value="1"/>
</dbReference>
<dbReference type="NCBIfam" id="NF001238">
    <property type="entry name" value="PRK00211.1"/>
    <property type="match status" value="1"/>
</dbReference>
<comment type="caution">
    <text evidence="2">The sequence shown here is derived from an EMBL/GenBank/DDBJ whole genome shotgun (WGS) entry which is preliminary data.</text>
</comment>
<evidence type="ECO:0000256" key="1">
    <source>
        <dbReference type="ARBA" id="ARBA00005996"/>
    </source>
</evidence>
<name>A0ABV7HQT8_9GAMM</name>
<dbReference type="EMBL" id="JBHRTL010000006">
    <property type="protein sequence ID" value="MFC3154971.1"/>
    <property type="molecule type" value="Genomic_DNA"/>
</dbReference>
<dbReference type="InterPro" id="IPR027396">
    <property type="entry name" value="DsrEFH-like"/>
</dbReference>